<feature type="transmembrane region" description="Helical" evidence="6">
    <location>
        <begin position="55"/>
        <end position="79"/>
    </location>
</feature>
<keyword evidence="4 6" id="KW-0472">Membrane</keyword>
<dbReference type="Pfam" id="PF07690">
    <property type="entry name" value="MFS_1"/>
    <property type="match status" value="1"/>
</dbReference>
<dbReference type="SUPFAM" id="SSF103473">
    <property type="entry name" value="MFS general substrate transporter"/>
    <property type="match status" value="1"/>
</dbReference>
<evidence type="ECO:0000256" key="6">
    <source>
        <dbReference type="SAM" id="Phobius"/>
    </source>
</evidence>
<name>A0ABP4WHJ8_9MICO</name>
<evidence type="ECO:0000313" key="8">
    <source>
        <dbReference type="EMBL" id="GAA1753035.1"/>
    </source>
</evidence>
<comment type="subcellular location">
    <subcellularLocation>
        <location evidence="1">Cell membrane</location>
        <topology evidence="1">Multi-pass membrane protein</topology>
    </subcellularLocation>
</comment>
<organism evidence="8 9">
    <name type="scientific">Nostocoides vanveenii</name>
    <dbReference type="NCBI Taxonomy" id="330835"/>
    <lineage>
        <taxon>Bacteria</taxon>
        <taxon>Bacillati</taxon>
        <taxon>Actinomycetota</taxon>
        <taxon>Actinomycetes</taxon>
        <taxon>Micrococcales</taxon>
        <taxon>Intrasporangiaceae</taxon>
        <taxon>Nostocoides</taxon>
    </lineage>
</organism>
<accession>A0ABP4WHJ8</accession>
<evidence type="ECO:0000256" key="5">
    <source>
        <dbReference type="SAM" id="MobiDB-lite"/>
    </source>
</evidence>
<evidence type="ECO:0000256" key="1">
    <source>
        <dbReference type="ARBA" id="ARBA00004651"/>
    </source>
</evidence>
<feature type="domain" description="Major facilitator superfamily (MFS) profile" evidence="7">
    <location>
        <begin position="11"/>
        <end position="426"/>
    </location>
</feature>
<feature type="transmembrane region" description="Helical" evidence="6">
    <location>
        <begin position="173"/>
        <end position="196"/>
    </location>
</feature>
<reference evidence="9" key="1">
    <citation type="journal article" date="2019" name="Int. J. Syst. Evol. Microbiol.">
        <title>The Global Catalogue of Microorganisms (GCM) 10K type strain sequencing project: providing services to taxonomists for standard genome sequencing and annotation.</title>
        <authorList>
            <consortium name="The Broad Institute Genomics Platform"/>
            <consortium name="The Broad Institute Genome Sequencing Center for Infectious Disease"/>
            <person name="Wu L."/>
            <person name="Ma J."/>
        </authorList>
    </citation>
    <scope>NUCLEOTIDE SEQUENCE [LARGE SCALE GENOMIC DNA]</scope>
    <source>
        <strain evidence="9">JCM 15591</strain>
    </source>
</reference>
<dbReference type="InterPro" id="IPR020846">
    <property type="entry name" value="MFS_dom"/>
</dbReference>
<keyword evidence="3 6" id="KW-1133">Transmembrane helix</keyword>
<dbReference type="PANTHER" id="PTHR11360:SF284">
    <property type="entry name" value="EG:103B4.3 PROTEIN-RELATED"/>
    <property type="match status" value="1"/>
</dbReference>
<dbReference type="Gene3D" id="1.20.1250.20">
    <property type="entry name" value="MFS general substrate transporter like domains"/>
    <property type="match status" value="2"/>
</dbReference>
<feature type="transmembrane region" description="Helical" evidence="6">
    <location>
        <begin position="242"/>
        <end position="262"/>
    </location>
</feature>
<keyword evidence="2 6" id="KW-0812">Transmembrane</keyword>
<gene>
    <name evidence="8" type="ORF">GCM10009810_11270</name>
</gene>
<feature type="transmembrane region" description="Helical" evidence="6">
    <location>
        <begin position="371"/>
        <end position="391"/>
    </location>
</feature>
<sequence>MTQAGREVESRSVYARRAWFVAGITLAALVAAAAFRSSTGVLMEPIEREFGWSRATTSGAVSLNLVLYGLIAPFAAALLERYGPRRVVSISLAIVGVASAATTVMTAPWQLWLLWGVVIGLSTGSMALVLGAIIANRWFVARRGLVTGLFSGASATGQLIFLPAIAATATSYGWRWAAAIVAALALVTMALVALFIRDRPQDAGLIPYGAVPGSPDAAPAPPPSVSPVVAAIAVLRSASRTWTFWALMLTFFVCGWSTNGLVQTHFIPAAHDHGMPATTAAGLLALVGIFDLVGTIASGWLTDRVDPRLLLVGYYGLRGASLFTVNAFLAPSVEPGMWVFIVFYGLDWVATVPPTVALCRSHFGLNDSGIVFGWTYAAHMVGAGLGASFAGWIRTVDGTYRTAWASAGVLCLIAAFIALTIPRRPAADPDAPPAPPSPPHPHELDDAEEMAFT</sequence>
<feature type="transmembrane region" description="Helical" evidence="6">
    <location>
        <begin position="112"/>
        <end position="133"/>
    </location>
</feature>
<dbReference type="InterPro" id="IPR036259">
    <property type="entry name" value="MFS_trans_sf"/>
</dbReference>
<feature type="region of interest" description="Disordered" evidence="5">
    <location>
        <begin position="426"/>
        <end position="453"/>
    </location>
</feature>
<comment type="caution">
    <text evidence="8">The sequence shown here is derived from an EMBL/GenBank/DDBJ whole genome shotgun (WGS) entry which is preliminary data.</text>
</comment>
<dbReference type="EMBL" id="BAAAPN010000029">
    <property type="protein sequence ID" value="GAA1753035.1"/>
    <property type="molecule type" value="Genomic_DNA"/>
</dbReference>
<proteinExistence type="predicted"/>
<dbReference type="PROSITE" id="PS50850">
    <property type="entry name" value="MFS"/>
    <property type="match status" value="1"/>
</dbReference>
<feature type="transmembrane region" description="Helical" evidence="6">
    <location>
        <begin position="86"/>
        <end position="106"/>
    </location>
</feature>
<feature type="compositionally biased region" description="Pro residues" evidence="5">
    <location>
        <begin position="430"/>
        <end position="439"/>
    </location>
</feature>
<dbReference type="CDD" id="cd17355">
    <property type="entry name" value="MFS_YcxA_like"/>
    <property type="match status" value="1"/>
</dbReference>
<dbReference type="RefSeq" id="WP_344063325.1">
    <property type="nucleotide sequence ID" value="NZ_BAAAPN010000029.1"/>
</dbReference>
<evidence type="ECO:0000256" key="4">
    <source>
        <dbReference type="ARBA" id="ARBA00023136"/>
    </source>
</evidence>
<evidence type="ECO:0000259" key="7">
    <source>
        <dbReference type="PROSITE" id="PS50850"/>
    </source>
</evidence>
<keyword evidence="9" id="KW-1185">Reference proteome</keyword>
<feature type="transmembrane region" description="Helical" evidence="6">
    <location>
        <begin position="282"/>
        <end position="302"/>
    </location>
</feature>
<evidence type="ECO:0000256" key="3">
    <source>
        <dbReference type="ARBA" id="ARBA00022989"/>
    </source>
</evidence>
<dbReference type="InterPro" id="IPR011701">
    <property type="entry name" value="MFS"/>
</dbReference>
<feature type="transmembrane region" description="Helical" evidence="6">
    <location>
        <begin position="403"/>
        <end position="421"/>
    </location>
</feature>
<dbReference type="InterPro" id="IPR050327">
    <property type="entry name" value="Proton-linked_MCT"/>
</dbReference>
<dbReference type="Proteomes" id="UP001501475">
    <property type="component" value="Unassembled WGS sequence"/>
</dbReference>
<feature type="transmembrane region" description="Helical" evidence="6">
    <location>
        <begin position="145"/>
        <end position="167"/>
    </location>
</feature>
<evidence type="ECO:0000313" key="9">
    <source>
        <dbReference type="Proteomes" id="UP001501475"/>
    </source>
</evidence>
<feature type="transmembrane region" description="Helical" evidence="6">
    <location>
        <begin position="18"/>
        <end position="35"/>
    </location>
</feature>
<dbReference type="PANTHER" id="PTHR11360">
    <property type="entry name" value="MONOCARBOXYLATE TRANSPORTER"/>
    <property type="match status" value="1"/>
</dbReference>
<protein>
    <submittedName>
        <fullName evidence="8">MFS transporter</fullName>
    </submittedName>
</protein>
<evidence type="ECO:0000256" key="2">
    <source>
        <dbReference type="ARBA" id="ARBA00022692"/>
    </source>
</evidence>